<dbReference type="OrthoDB" id="3036049at2759"/>
<protein>
    <recommendedName>
        <fullName evidence="1">BTB domain-containing protein</fullName>
    </recommendedName>
</protein>
<accession>A0A4Y7QA22</accession>
<dbReference type="InterPro" id="IPR000210">
    <property type="entry name" value="BTB/POZ_dom"/>
</dbReference>
<feature type="domain" description="BTB" evidence="1">
    <location>
        <begin position="15"/>
        <end position="94"/>
    </location>
</feature>
<gene>
    <name evidence="2" type="ORF">BD410DRAFT_745952</name>
</gene>
<evidence type="ECO:0000313" key="2">
    <source>
        <dbReference type="EMBL" id="TDL23942.1"/>
    </source>
</evidence>
<dbReference type="Proteomes" id="UP000294933">
    <property type="component" value="Unassembled WGS sequence"/>
</dbReference>
<dbReference type="Pfam" id="PF00651">
    <property type="entry name" value="BTB"/>
    <property type="match status" value="1"/>
</dbReference>
<proteinExistence type="predicted"/>
<evidence type="ECO:0000313" key="3">
    <source>
        <dbReference type="Proteomes" id="UP000294933"/>
    </source>
</evidence>
<dbReference type="AlphaFoldDB" id="A0A4Y7QA22"/>
<dbReference type="PROSITE" id="PS50097">
    <property type="entry name" value="BTB"/>
    <property type="match status" value="1"/>
</dbReference>
<dbReference type="EMBL" id="ML170168">
    <property type="protein sequence ID" value="TDL23942.1"/>
    <property type="molecule type" value="Genomic_DNA"/>
</dbReference>
<dbReference type="CDD" id="cd18186">
    <property type="entry name" value="BTB_POZ_ZBTB_KLHL-like"/>
    <property type="match status" value="1"/>
</dbReference>
<dbReference type="STRING" id="50990.A0A4Y7QA22"/>
<keyword evidence="3" id="KW-1185">Reference proteome</keyword>
<dbReference type="InterPro" id="IPR011333">
    <property type="entry name" value="SKP1/BTB/POZ_sf"/>
</dbReference>
<dbReference type="SMART" id="SM00225">
    <property type="entry name" value="BTB"/>
    <property type="match status" value="1"/>
</dbReference>
<name>A0A4Y7QA22_9AGAM</name>
<dbReference type="SUPFAM" id="SSF54695">
    <property type="entry name" value="POZ domain"/>
    <property type="match status" value="1"/>
</dbReference>
<dbReference type="Gene3D" id="3.30.710.10">
    <property type="entry name" value="Potassium Channel Kv1.1, Chain A"/>
    <property type="match status" value="1"/>
</dbReference>
<dbReference type="VEuPathDB" id="FungiDB:BD410DRAFT_745952"/>
<organism evidence="2 3">
    <name type="scientific">Rickenella mellea</name>
    <dbReference type="NCBI Taxonomy" id="50990"/>
    <lineage>
        <taxon>Eukaryota</taxon>
        <taxon>Fungi</taxon>
        <taxon>Dikarya</taxon>
        <taxon>Basidiomycota</taxon>
        <taxon>Agaricomycotina</taxon>
        <taxon>Agaricomycetes</taxon>
        <taxon>Hymenochaetales</taxon>
        <taxon>Rickenellaceae</taxon>
        <taxon>Rickenella</taxon>
    </lineage>
</organism>
<evidence type="ECO:0000259" key="1">
    <source>
        <dbReference type="PROSITE" id="PS50097"/>
    </source>
</evidence>
<sequence>MLPIERDTTHYFANGDIVISSVNKAATSTILFRLHKVVLNHHSQVFSDMFSVPEPQAGGQELYEGCPLVHMSDSAEDLHYLFLYIYDPTAILPLNPIPTDSHFNQNHVAILLKLATKYEVDSLRNRMIAYLEAYWPSSLDEWDKLREWYHDPYEWCFRPEPVQAINLANAHDIPSIRPTVFYFLSTIRPDRDLDISEQRNDPDSTSPLAARWNSLGAQDLLRVMQGRQKINDFLEMVNPFLDGDDDIVELPCLMEGPETCSHHLLEFWDRVCLRSFRNLDPLDTLTHFRDLYDGNLLCDHCILRVERNVDRLRDLFWVRTGGYFEDDDDDELIY</sequence>
<reference evidence="2 3" key="1">
    <citation type="submission" date="2018-06" db="EMBL/GenBank/DDBJ databases">
        <title>A transcriptomic atlas of mushroom development highlights an independent origin of complex multicellularity.</title>
        <authorList>
            <consortium name="DOE Joint Genome Institute"/>
            <person name="Krizsan K."/>
            <person name="Almasi E."/>
            <person name="Merenyi Z."/>
            <person name="Sahu N."/>
            <person name="Viragh M."/>
            <person name="Koszo T."/>
            <person name="Mondo S."/>
            <person name="Kiss B."/>
            <person name="Balint B."/>
            <person name="Kues U."/>
            <person name="Barry K."/>
            <person name="Hegedus J.C."/>
            <person name="Henrissat B."/>
            <person name="Johnson J."/>
            <person name="Lipzen A."/>
            <person name="Ohm R."/>
            <person name="Nagy I."/>
            <person name="Pangilinan J."/>
            <person name="Yan J."/>
            <person name="Xiong Y."/>
            <person name="Grigoriev I.V."/>
            <person name="Hibbett D.S."/>
            <person name="Nagy L.G."/>
        </authorList>
    </citation>
    <scope>NUCLEOTIDE SEQUENCE [LARGE SCALE GENOMIC DNA]</scope>
    <source>
        <strain evidence="2 3">SZMC22713</strain>
    </source>
</reference>